<dbReference type="Pfam" id="PF07495">
    <property type="entry name" value="Y_Y_Y"/>
    <property type="match status" value="1"/>
</dbReference>
<evidence type="ECO:0000256" key="4">
    <source>
        <dbReference type="ARBA" id="ARBA00022679"/>
    </source>
</evidence>
<evidence type="ECO:0000259" key="14">
    <source>
        <dbReference type="PROSITE" id="PS50112"/>
    </source>
</evidence>
<dbReference type="SUPFAM" id="SSF47384">
    <property type="entry name" value="Homodimeric domain of signal transducing histidine kinase"/>
    <property type="match status" value="1"/>
</dbReference>
<dbReference type="InterPro" id="IPR003594">
    <property type="entry name" value="HATPase_dom"/>
</dbReference>
<dbReference type="InterPro" id="IPR015943">
    <property type="entry name" value="WD40/YVTN_repeat-like_dom_sf"/>
</dbReference>
<feature type="signal peptide" evidence="11">
    <location>
        <begin position="1"/>
        <end position="19"/>
    </location>
</feature>
<dbReference type="SMART" id="SM00448">
    <property type="entry name" value="REC"/>
    <property type="match status" value="1"/>
</dbReference>
<dbReference type="InterPro" id="IPR004358">
    <property type="entry name" value="Sig_transdc_His_kin-like_C"/>
</dbReference>
<dbReference type="Proteomes" id="UP000004671">
    <property type="component" value="Chromosome"/>
</dbReference>
<dbReference type="InterPro" id="IPR036097">
    <property type="entry name" value="HisK_dim/P_sf"/>
</dbReference>
<dbReference type="PRINTS" id="PR00344">
    <property type="entry name" value="BCTRLSENSOR"/>
</dbReference>
<comment type="catalytic activity">
    <reaction evidence="1">
        <text>ATP + protein L-histidine = ADP + protein N-phospho-L-histidine.</text>
        <dbReference type="EC" id="2.7.13.3"/>
    </reaction>
</comment>
<gene>
    <name evidence="16" type="ORF">Cabys_3332</name>
    <name evidence="17" type="ORF">Calab_0508</name>
</gene>
<dbReference type="InterPro" id="IPR001789">
    <property type="entry name" value="Sig_transdc_resp-reg_receiver"/>
</dbReference>
<dbReference type="SMART" id="SM00086">
    <property type="entry name" value="PAC"/>
    <property type="match status" value="1"/>
</dbReference>
<keyword evidence="10" id="KW-0472">Membrane</keyword>
<dbReference type="PROSITE" id="PS50113">
    <property type="entry name" value="PAC"/>
    <property type="match status" value="1"/>
</dbReference>
<dbReference type="Pfam" id="PF00072">
    <property type="entry name" value="Response_reg"/>
    <property type="match status" value="1"/>
</dbReference>
<keyword evidence="3 9" id="KW-0597">Phosphoprotein</keyword>
<feature type="chain" id="PRO_5010497861" description="histidine kinase" evidence="11">
    <location>
        <begin position="20"/>
        <end position="1278"/>
    </location>
</feature>
<feature type="domain" description="PAS" evidence="14">
    <location>
        <begin position="777"/>
        <end position="844"/>
    </location>
</feature>
<dbReference type="RefSeq" id="WP_006927080.1">
    <property type="nucleotide sequence ID" value="NZ_CM001402.1"/>
</dbReference>
<evidence type="ECO:0000313" key="17">
    <source>
        <dbReference type="EMBL" id="EHO40153.1"/>
    </source>
</evidence>
<dbReference type="CDD" id="cd00130">
    <property type="entry name" value="PAS"/>
    <property type="match status" value="1"/>
</dbReference>
<keyword evidence="6 17" id="KW-0418">Kinase</keyword>
<dbReference type="SUPFAM" id="SSF55785">
    <property type="entry name" value="PYP-like sensor domain (PAS domain)"/>
    <property type="match status" value="1"/>
</dbReference>
<dbReference type="SUPFAM" id="SSF63829">
    <property type="entry name" value="Calcium-dependent phosphotriesterase"/>
    <property type="match status" value="1"/>
</dbReference>
<evidence type="ECO:0000313" key="18">
    <source>
        <dbReference type="Proteomes" id="UP000004671"/>
    </source>
</evidence>
<dbReference type="Gene3D" id="2.60.40.10">
    <property type="entry name" value="Immunoglobulins"/>
    <property type="match status" value="1"/>
</dbReference>
<dbReference type="InterPro" id="IPR000014">
    <property type="entry name" value="PAS"/>
</dbReference>
<evidence type="ECO:0000256" key="9">
    <source>
        <dbReference type="PROSITE-ProRule" id="PRU00169"/>
    </source>
</evidence>
<dbReference type="Pfam" id="PF13426">
    <property type="entry name" value="PAS_9"/>
    <property type="match status" value="1"/>
</dbReference>
<dbReference type="Gene3D" id="3.30.450.20">
    <property type="entry name" value="PAS domain"/>
    <property type="match status" value="1"/>
</dbReference>
<dbReference type="PROSITE" id="PS50109">
    <property type="entry name" value="HIS_KIN"/>
    <property type="match status" value="1"/>
</dbReference>
<dbReference type="InterPro" id="IPR011123">
    <property type="entry name" value="Y_Y_Y"/>
</dbReference>
<dbReference type="GO" id="GO:0000155">
    <property type="term" value="F:phosphorelay sensor kinase activity"/>
    <property type="evidence" value="ECO:0007669"/>
    <property type="project" value="InterPro"/>
</dbReference>
<dbReference type="PANTHER" id="PTHR43065">
    <property type="entry name" value="SENSOR HISTIDINE KINASE"/>
    <property type="match status" value="1"/>
</dbReference>
<feature type="domain" description="PAC" evidence="15">
    <location>
        <begin position="850"/>
        <end position="902"/>
    </location>
</feature>
<feature type="domain" description="Response regulatory" evidence="13">
    <location>
        <begin position="1159"/>
        <end position="1275"/>
    </location>
</feature>
<dbReference type="PROSITE" id="PS50110">
    <property type="entry name" value="RESPONSE_REGULATORY"/>
    <property type="match status" value="1"/>
</dbReference>
<feature type="domain" description="Histidine kinase" evidence="12">
    <location>
        <begin position="915"/>
        <end position="1139"/>
    </location>
</feature>
<name>H1XRK0_CALAY</name>
<evidence type="ECO:0000256" key="7">
    <source>
        <dbReference type="ARBA" id="ARBA00022840"/>
    </source>
</evidence>
<accession>H1XRK0</accession>
<dbReference type="EC" id="2.7.13.3" evidence="2"/>
<feature type="modified residue" description="4-aspartylphosphate" evidence="9">
    <location>
        <position position="1210"/>
    </location>
</feature>
<dbReference type="HOGENOM" id="CLU_251833_0_0_0"/>
<organism evidence="17 18">
    <name type="scientific">Caldithrix abyssi DSM 13497</name>
    <dbReference type="NCBI Taxonomy" id="880073"/>
    <lineage>
        <taxon>Bacteria</taxon>
        <taxon>Pseudomonadati</taxon>
        <taxon>Calditrichota</taxon>
        <taxon>Calditrichia</taxon>
        <taxon>Calditrichales</taxon>
        <taxon>Calditrichaceae</taxon>
        <taxon>Caldithrix</taxon>
    </lineage>
</organism>
<dbReference type="SMART" id="SM00387">
    <property type="entry name" value="HATPase_c"/>
    <property type="match status" value="1"/>
</dbReference>
<dbReference type="PaxDb" id="880073-Calab_0508"/>
<evidence type="ECO:0000259" key="15">
    <source>
        <dbReference type="PROSITE" id="PS50113"/>
    </source>
</evidence>
<dbReference type="InterPro" id="IPR011110">
    <property type="entry name" value="Reg_prop"/>
</dbReference>
<dbReference type="InterPro" id="IPR005467">
    <property type="entry name" value="His_kinase_dom"/>
</dbReference>
<dbReference type="GO" id="GO:0005524">
    <property type="term" value="F:ATP binding"/>
    <property type="evidence" value="ECO:0007669"/>
    <property type="project" value="UniProtKB-KW"/>
</dbReference>
<dbReference type="InterPro" id="IPR011006">
    <property type="entry name" value="CheY-like_superfamily"/>
</dbReference>
<dbReference type="EMBL" id="CP018099">
    <property type="protein sequence ID" value="APF20080.1"/>
    <property type="molecule type" value="Genomic_DNA"/>
</dbReference>
<dbReference type="KEGG" id="caby:Cabys_3332"/>
<keyword evidence="10" id="KW-0812">Transmembrane</keyword>
<dbReference type="InterPro" id="IPR013783">
    <property type="entry name" value="Ig-like_fold"/>
</dbReference>
<keyword evidence="11" id="KW-0732">Signal</keyword>
<keyword evidence="8" id="KW-0902">Two-component regulatory system</keyword>
<dbReference type="PROSITE" id="PS50112">
    <property type="entry name" value="PAS"/>
    <property type="match status" value="1"/>
</dbReference>
<dbReference type="NCBIfam" id="TIGR00229">
    <property type="entry name" value="sensory_box"/>
    <property type="match status" value="1"/>
</dbReference>
<evidence type="ECO:0000256" key="5">
    <source>
        <dbReference type="ARBA" id="ARBA00022741"/>
    </source>
</evidence>
<evidence type="ECO:0000256" key="8">
    <source>
        <dbReference type="ARBA" id="ARBA00023012"/>
    </source>
</evidence>
<evidence type="ECO:0000256" key="3">
    <source>
        <dbReference type="ARBA" id="ARBA00022553"/>
    </source>
</evidence>
<dbReference type="eggNOG" id="COG4191">
    <property type="taxonomic scope" value="Bacteria"/>
</dbReference>
<keyword evidence="7" id="KW-0067">ATP-binding</keyword>
<dbReference type="Pfam" id="PF02518">
    <property type="entry name" value="HATPase_c"/>
    <property type="match status" value="1"/>
</dbReference>
<evidence type="ECO:0000259" key="12">
    <source>
        <dbReference type="PROSITE" id="PS50109"/>
    </source>
</evidence>
<protein>
    <recommendedName>
        <fullName evidence="2">histidine kinase</fullName>
        <ecNumber evidence="2">2.7.13.3</ecNumber>
    </recommendedName>
</protein>
<dbReference type="SUPFAM" id="SSF55874">
    <property type="entry name" value="ATPase domain of HSP90 chaperone/DNA topoisomerase II/histidine kinase"/>
    <property type="match status" value="1"/>
</dbReference>
<evidence type="ECO:0000259" key="13">
    <source>
        <dbReference type="PROSITE" id="PS50110"/>
    </source>
</evidence>
<proteinExistence type="predicted"/>
<keyword evidence="10" id="KW-1133">Transmembrane helix</keyword>
<keyword evidence="5" id="KW-0547">Nucleotide-binding</keyword>
<dbReference type="Gene3D" id="3.30.565.10">
    <property type="entry name" value="Histidine kinase-like ATPase, C-terminal domain"/>
    <property type="match status" value="1"/>
</dbReference>
<dbReference type="InterPro" id="IPR003661">
    <property type="entry name" value="HisK_dim/P_dom"/>
</dbReference>
<evidence type="ECO:0000256" key="1">
    <source>
        <dbReference type="ARBA" id="ARBA00000085"/>
    </source>
</evidence>
<reference evidence="17 18" key="1">
    <citation type="submission" date="2011-09" db="EMBL/GenBank/DDBJ databases">
        <title>The permanent draft genome of Caldithrix abyssi DSM 13497.</title>
        <authorList>
            <consortium name="US DOE Joint Genome Institute (JGI-PGF)"/>
            <person name="Lucas S."/>
            <person name="Han J."/>
            <person name="Lapidus A."/>
            <person name="Bruce D."/>
            <person name="Goodwin L."/>
            <person name="Pitluck S."/>
            <person name="Peters L."/>
            <person name="Kyrpides N."/>
            <person name="Mavromatis K."/>
            <person name="Ivanova N."/>
            <person name="Mikhailova N."/>
            <person name="Chertkov O."/>
            <person name="Detter J.C."/>
            <person name="Tapia R."/>
            <person name="Han C."/>
            <person name="Land M."/>
            <person name="Hauser L."/>
            <person name="Markowitz V."/>
            <person name="Cheng J.-F."/>
            <person name="Hugenholtz P."/>
            <person name="Woyke T."/>
            <person name="Wu D."/>
            <person name="Spring S."/>
            <person name="Brambilla E."/>
            <person name="Klenk H.-P."/>
            <person name="Eisen J.A."/>
        </authorList>
    </citation>
    <scope>NUCLEOTIDE SEQUENCE [LARGE SCALE GENOMIC DNA]</scope>
    <source>
        <strain evidence="17 18">DSM 13497</strain>
    </source>
</reference>
<dbReference type="Gene3D" id="2.130.10.10">
    <property type="entry name" value="YVTN repeat-like/Quinoprotein amine dehydrogenase"/>
    <property type="match status" value="2"/>
</dbReference>
<dbReference type="InterPro" id="IPR001610">
    <property type="entry name" value="PAC"/>
</dbReference>
<dbReference type="CDD" id="cd00082">
    <property type="entry name" value="HisKA"/>
    <property type="match status" value="1"/>
</dbReference>
<dbReference type="InterPro" id="IPR000700">
    <property type="entry name" value="PAS-assoc_C"/>
</dbReference>
<evidence type="ECO:0000256" key="6">
    <source>
        <dbReference type="ARBA" id="ARBA00022777"/>
    </source>
</evidence>
<dbReference type="STRING" id="880073.Cabys_3332"/>
<keyword evidence="18" id="KW-1185">Reference proteome</keyword>
<dbReference type="Pfam" id="PF07494">
    <property type="entry name" value="Reg_prop"/>
    <property type="match status" value="2"/>
</dbReference>
<sequence precursor="true">MIKKLFLLLMLGATLWAQEYPVHFYTIEEGLPSNEIYSIVQDSIGEMWIATRRGLCKYDGFHWQLDTTISKMGMYLPHFLELDDAGRVWVGGVHIGQGFCYLNNKTWHTISLPDSLALFSPLKTFKVIGSSDGHIFILAVTHKDQIAYFFQNQWKVIDLSRIDPESSKILTVSKNNNQFLILTDRRLLTFNGTDFKEYDFPPLFEKEKIISLQVLETPHSPAKMGRLLLLTPNYIYEYQAPEIIKKIPLNKQVKRLLADPPFQLIEDGFGGVFLGNKFRLFHFNNYLNKWVLIKHHRIPEPLDAIDIYLDQEKNLWIASYMGLFKIPTLRFLNFNEYSGLLETEVTSINQFGRGTMIFGHDNGFTLYDGKQFKKFAIGDVQAPSDRSRKRFMGFLKLTDDTIIAAAQQMGLVKIHQSGRYEIIPPPPGERINTVAKLNKKELLVGTYHGLFKFSNNAFYPYLHELTKHLIIRRMLLLADHTLLLATLNRGVVVIRGDQKISEVWNHRHLKSKSVYDIKYSPQGKILVATGAGLFEFSQDSLIPIDKELINEEAYAILVDNENKIWIGTGRGVQIIDSIGNITHYDYFNGLAGQECNRDALFQDSSGRIWIGTIGGLSLYQPLYDFKVRPPLINFLDFISDIDFDLQPEKKGDLIIKFLCISFKDERQIALRYRLKGYHEWQYIPRLFTPILSFLDVPPGDYQLEVQARNVEGAWSAVVQSSTFHIPAPFYRSWYFIALVLFLISIITYLLVFARIKERLAQQLEAEVNARTKALKESEEKFRRLFTDSLDGIFITSIEGKILDINEAGIEILGYDSKDELLKLNVKKDLYANPEDREKILTLIKTQGGVKNYPLKAKRKDGKIIDVAISATPILDEQGNVVGLSGYFRDMTEWNAMKEQLAHSQRMESLGMLAGGVAHDFNNILAGILGYASLMKMKMDPDDKMFRYIDIIEKSAQRAADLTQQLLIFSRKGQPKLQPVQVNECVNETIKLIRSTFPKTIEIETELDEKLPEIMADPTQLSQMILNLCVNARDAMPDGEGKISFRTREVIVEHAEAYKNPDAREGHFVQLTIADTGSGIPDEIKNKIFEPFFTTKPRGKGTGMGLAMVYGFVRNLGGFIQFHSKLNEGTTFQIHFPVKPIHLEEKHLSHKSELKTGHGHILVVDDEEMVRNFCKMALERYGYTAETASNGQEALDCFTKNQNNFDLIILDMIMPVMDGMKTYQKIREINKEIKILISSGYSDSGKLEQLKKDPAVSIIFKPYKVDELVAKVQALTGQK</sequence>
<dbReference type="Gene3D" id="3.40.50.2300">
    <property type="match status" value="1"/>
</dbReference>
<dbReference type="SUPFAM" id="SSF52172">
    <property type="entry name" value="CheY-like"/>
    <property type="match status" value="1"/>
</dbReference>
<dbReference type="InterPro" id="IPR035965">
    <property type="entry name" value="PAS-like_dom_sf"/>
</dbReference>
<dbReference type="InParanoid" id="H1XRK0"/>
<dbReference type="InterPro" id="IPR036890">
    <property type="entry name" value="HATPase_C_sf"/>
</dbReference>
<feature type="transmembrane region" description="Helical" evidence="10">
    <location>
        <begin position="733"/>
        <end position="753"/>
    </location>
</feature>
<dbReference type="Gene3D" id="1.10.287.130">
    <property type="match status" value="1"/>
</dbReference>
<dbReference type="SMART" id="SM00388">
    <property type="entry name" value="HisKA"/>
    <property type="match status" value="1"/>
</dbReference>
<keyword evidence="4" id="KW-0808">Transferase</keyword>
<evidence type="ECO:0000256" key="10">
    <source>
        <dbReference type="SAM" id="Phobius"/>
    </source>
</evidence>
<dbReference type="EMBL" id="CM001402">
    <property type="protein sequence ID" value="EHO40153.1"/>
    <property type="molecule type" value="Genomic_DNA"/>
</dbReference>
<dbReference type="Proteomes" id="UP000183868">
    <property type="component" value="Chromosome"/>
</dbReference>
<dbReference type="OrthoDB" id="9806995at2"/>
<dbReference type="Pfam" id="PF00512">
    <property type="entry name" value="HisKA"/>
    <property type="match status" value="1"/>
</dbReference>
<evidence type="ECO:0000313" key="19">
    <source>
        <dbReference type="Proteomes" id="UP000183868"/>
    </source>
</evidence>
<evidence type="ECO:0000256" key="11">
    <source>
        <dbReference type="SAM" id="SignalP"/>
    </source>
</evidence>
<dbReference type="AlphaFoldDB" id="H1XRK0"/>
<reference evidence="16 19" key="2">
    <citation type="submission" date="2016-11" db="EMBL/GenBank/DDBJ databases">
        <title>Genomic analysis of Caldithrix abyssi and proposal of a novel bacterial phylum Caldithrichaeota.</title>
        <authorList>
            <person name="Kublanov I."/>
            <person name="Sigalova O."/>
            <person name="Gavrilov S."/>
            <person name="Lebedinsky A."/>
            <person name="Ivanova N."/>
            <person name="Daum C."/>
            <person name="Reddy T."/>
            <person name="Klenk H.P."/>
            <person name="Goker M."/>
            <person name="Reva O."/>
            <person name="Miroshnichenko M."/>
            <person name="Kyprides N."/>
            <person name="Woyke T."/>
            <person name="Gelfand M."/>
        </authorList>
    </citation>
    <scope>NUCLEOTIDE SEQUENCE [LARGE SCALE GENOMIC DNA]</scope>
    <source>
        <strain evidence="16 19">LF13</strain>
    </source>
</reference>
<evidence type="ECO:0000313" key="16">
    <source>
        <dbReference type="EMBL" id="APF20080.1"/>
    </source>
</evidence>
<dbReference type="PANTHER" id="PTHR43065:SF46">
    <property type="entry name" value="C4-DICARBOXYLATE TRANSPORT SENSOR PROTEIN DCTB"/>
    <property type="match status" value="1"/>
</dbReference>
<dbReference type="SMART" id="SM00091">
    <property type="entry name" value="PAS"/>
    <property type="match status" value="1"/>
</dbReference>
<evidence type="ECO:0000256" key="2">
    <source>
        <dbReference type="ARBA" id="ARBA00012438"/>
    </source>
</evidence>